<evidence type="ECO:0000259" key="4">
    <source>
        <dbReference type="PROSITE" id="PS50949"/>
    </source>
</evidence>
<dbReference type="GO" id="GO:0003677">
    <property type="term" value="F:DNA binding"/>
    <property type="evidence" value="ECO:0007669"/>
    <property type="project" value="UniProtKB-KW"/>
</dbReference>
<dbReference type="PANTHER" id="PTHR43537:SF24">
    <property type="entry name" value="GLUCONATE OPERON TRANSCRIPTIONAL REPRESSOR"/>
    <property type="match status" value="1"/>
</dbReference>
<keyword evidence="1" id="KW-0805">Transcription regulation</keyword>
<feature type="domain" description="HTH gntR-type" evidence="4">
    <location>
        <begin position="40"/>
        <end position="110"/>
    </location>
</feature>
<accession>A0A840XJY7</accession>
<sequence length="263" mass="27759">MTSDGGRTAGEAAVQPAVELAVAALESLAQEALSRPVRSGNAFEETLARLLQLIRLGIVAPGEALAPERELAARFEVSRDTVREAIRSLADAGYLESRRGRYGGTFVCDPLPSGPPAPGEPGPSLTADELDDILTLRAVLEVGAARAAASRALTAAERESLNARLVELRAAAPADYRRLDSRLHLTLAELSGSPSLVSLVAENRMVVNGLLDRIPLIAPNIAHSDEQHGQIVWAVLVGDADRAAALMAEHLEGSESLLRAFLS</sequence>
<reference evidence="5 6" key="1">
    <citation type="submission" date="2020-08" db="EMBL/GenBank/DDBJ databases">
        <title>Sequencing the genomes of 1000 actinobacteria strains.</title>
        <authorList>
            <person name="Klenk H.-P."/>
        </authorList>
    </citation>
    <scope>NUCLEOTIDE SEQUENCE [LARGE SCALE GENOMIC DNA]</scope>
    <source>
        <strain evidence="5 6">DSM 23889</strain>
    </source>
</reference>
<dbReference type="SUPFAM" id="SSF46785">
    <property type="entry name" value="Winged helix' DNA-binding domain"/>
    <property type="match status" value="1"/>
</dbReference>
<dbReference type="CDD" id="cd07377">
    <property type="entry name" value="WHTH_GntR"/>
    <property type="match status" value="1"/>
</dbReference>
<dbReference type="AlphaFoldDB" id="A0A840XJY7"/>
<dbReference type="SMART" id="SM00895">
    <property type="entry name" value="FCD"/>
    <property type="match status" value="1"/>
</dbReference>
<comment type="caution">
    <text evidence="5">The sequence shown here is derived from an EMBL/GenBank/DDBJ whole genome shotgun (WGS) entry which is preliminary data.</text>
</comment>
<dbReference type="InterPro" id="IPR011711">
    <property type="entry name" value="GntR_C"/>
</dbReference>
<gene>
    <name evidence="5" type="ORF">BJ959_002082</name>
</gene>
<dbReference type="InterPro" id="IPR036390">
    <property type="entry name" value="WH_DNA-bd_sf"/>
</dbReference>
<dbReference type="SMART" id="SM00345">
    <property type="entry name" value="HTH_GNTR"/>
    <property type="match status" value="1"/>
</dbReference>
<protein>
    <submittedName>
        <fullName evidence="5">DNA-binding FadR family transcriptional regulator</fullName>
    </submittedName>
</protein>
<keyword evidence="2 5" id="KW-0238">DNA-binding</keyword>
<evidence type="ECO:0000313" key="5">
    <source>
        <dbReference type="EMBL" id="MBB5618586.1"/>
    </source>
</evidence>
<proteinExistence type="predicted"/>
<dbReference type="Pfam" id="PF00392">
    <property type="entry name" value="GntR"/>
    <property type="match status" value="1"/>
</dbReference>
<dbReference type="Gene3D" id="1.20.120.530">
    <property type="entry name" value="GntR ligand-binding domain-like"/>
    <property type="match status" value="1"/>
</dbReference>
<evidence type="ECO:0000256" key="3">
    <source>
        <dbReference type="ARBA" id="ARBA00023163"/>
    </source>
</evidence>
<dbReference type="PROSITE" id="PS50949">
    <property type="entry name" value="HTH_GNTR"/>
    <property type="match status" value="1"/>
</dbReference>
<dbReference type="InterPro" id="IPR000524">
    <property type="entry name" value="Tscrpt_reg_HTH_GntR"/>
</dbReference>
<keyword evidence="3" id="KW-0804">Transcription</keyword>
<name>A0A840XJY7_9MICO</name>
<dbReference type="InterPro" id="IPR008920">
    <property type="entry name" value="TF_FadR/GntR_C"/>
</dbReference>
<dbReference type="EMBL" id="JACHBS010000001">
    <property type="protein sequence ID" value="MBB5618586.1"/>
    <property type="molecule type" value="Genomic_DNA"/>
</dbReference>
<dbReference type="Gene3D" id="1.10.10.10">
    <property type="entry name" value="Winged helix-like DNA-binding domain superfamily/Winged helix DNA-binding domain"/>
    <property type="match status" value="1"/>
</dbReference>
<dbReference type="OrthoDB" id="9784718at2"/>
<dbReference type="SUPFAM" id="SSF48008">
    <property type="entry name" value="GntR ligand-binding domain-like"/>
    <property type="match status" value="1"/>
</dbReference>
<evidence type="ECO:0000256" key="1">
    <source>
        <dbReference type="ARBA" id="ARBA00023015"/>
    </source>
</evidence>
<dbReference type="RefSeq" id="WP_153981800.1">
    <property type="nucleotide sequence ID" value="NZ_BAAANZ010000003.1"/>
</dbReference>
<evidence type="ECO:0000256" key="2">
    <source>
        <dbReference type="ARBA" id="ARBA00023125"/>
    </source>
</evidence>
<organism evidence="5 6">
    <name type="scientific">Microcella frigidaquae</name>
    <dbReference type="NCBI Taxonomy" id="424758"/>
    <lineage>
        <taxon>Bacteria</taxon>
        <taxon>Bacillati</taxon>
        <taxon>Actinomycetota</taxon>
        <taxon>Actinomycetes</taxon>
        <taxon>Micrococcales</taxon>
        <taxon>Microbacteriaceae</taxon>
        <taxon>Microcella</taxon>
    </lineage>
</organism>
<keyword evidence="6" id="KW-1185">Reference proteome</keyword>
<dbReference type="Pfam" id="PF07729">
    <property type="entry name" value="FCD"/>
    <property type="match status" value="1"/>
</dbReference>
<evidence type="ECO:0000313" key="6">
    <source>
        <dbReference type="Proteomes" id="UP000552883"/>
    </source>
</evidence>
<dbReference type="Proteomes" id="UP000552883">
    <property type="component" value="Unassembled WGS sequence"/>
</dbReference>
<dbReference type="PRINTS" id="PR00035">
    <property type="entry name" value="HTHGNTR"/>
</dbReference>
<dbReference type="PANTHER" id="PTHR43537">
    <property type="entry name" value="TRANSCRIPTIONAL REGULATOR, GNTR FAMILY"/>
    <property type="match status" value="1"/>
</dbReference>
<dbReference type="InterPro" id="IPR036388">
    <property type="entry name" value="WH-like_DNA-bd_sf"/>
</dbReference>
<dbReference type="GO" id="GO:0003700">
    <property type="term" value="F:DNA-binding transcription factor activity"/>
    <property type="evidence" value="ECO:0007669"/>
    <property type="project" value="InterPro"/>
</dbReference>